<reference evidence="2" key="1">
    <citation type="submission" date="2022-11" db="EMBL/GenBank/DDBJ databases">
        <title>Centuries of genome instability and evolution in soft-shell clam transmissible cancer (bioRxiv).</title>
        <authorList>
            <person name="Hart S.F.M."/>
            <person name="Yonemitsu M.A."/>
            <person name="Giersch R.M."/>
            <person name="Beal B.F."/>
            <person name="Arriagada G."/>
            <person name="Davis B.W."/>
            <person name="Ostrander E.A."/>
            <person name="Goff S.P."/>
            <person name="Metzger M.J."/>
        </authorList>
    </citation>
    <scope>NUCLEOTIDE SEQUENCE</scope>
    <source>
        <strain evidence="2">MELC-2E11</strain>
        <tissue evidence="2">Siphon/mantle</tissue>
    </source>
</reference>
<organism evidence="2 3">
    <name type="scientific">Mya arenaria</name>
    <name type="common">Soft-shell clam</name>
    <dbReference type="NCBI Taxonomy" id="6604"/>
    <lineage>
        <taxon>Eukaryota</taxon>
        <taxon>Metazoa</taxon>
        <taxon>Spiralia</taxon>
        <taxon>Lophotrochozoa</taxon>
        <taxon>Mollusca</taxon>
        <taxon>Bivalvia</taxon>
        <taxon>Autobranchia</taxon>
        <taxon>Heteroconchia</taxon>
        <taxon>Euheterodonta</taxon>
        <taxon>Imparidentia</taxon>
        <taxon>Neoheterodontei</taxon>
        <taxon>Myida</taxon>
        <taxon>Myoidea</taxon>
        <taxon>Myidae</taxon>
        <taxon>Mya</taxon>
    </lineage>
</organism>
<name>A0ABY7GBQ4_MYAAR</name>
<feature type="non-terminal residue" evidence="2">
    <location>
        <position position="368"/>
    </location>
</feature>
<gene>
    <name evidence="2" type="ORF">MAR_033210</name>
</gene>
<dbReference type="EMBL" id="CP111028">
    <property type="protein sequence ID" value="WAR30668.1"/>
    <property type="molecule type" value="Genomic_DNA"/>
</dbReference>
<evidence type="ECO:0000313" key="2">
    <source>
        <dbReference type="EMBL" id="WAR30668.1"/>
    </source>
</evidence>
<dbReference type="Proteomes" id="UP001164746">
    <property type="component" value="Chromosome 17"/>
</dbReference>
<evidence type="ECO:0000313" key="3">
    <source>
        <dbReference type="Proteomes" id="UP001164746"/>
    </source>
</evidence>
<feature type="region of interest" description="Disordered" evidence="1">
    <location>
        <begin position="100"/>
        <end position="129"/>
    </location>
</feature>
<keyword evidence="3" id="KW-1185">Reference proteome</keyword>
<proteinExistence type="predicted"/>
<protein>
    <submittedName>
        <fullName evidence="2">Uncharacterized protein</fullName>
    </submittedName>
</protein>
<evidence type="ECO:0000256" key="1">
    <source>
        <dbReference type="SAM" id="MobiDB-lite"/>
    </source>
</evidence>
<feature type="non-terminal residue" evidence="2">
    <location>
        <position position="1"/>
    </location>
</feature>
<sequence length="368" mass="40979">RRKGRAGGPSQSQVKLPTFTGKENWAVWLSKFKTIADRYGWDHEEPLDNLLPKMEGQAGESVFSQLTADLLYDYVALKELAVAEIEDEALLGGRRWSGGHGVEQDSYSVKRSGDPVPAEGKTTKGKESGSIAEDVCVPARSEAVIDVYVKRTEEDDLDNMANSFQERYTLLMAATLVNINGATTCKARVLNPLLKEATLKQDAEIAHAERIERVVSVLSDKETSDEDSNVSNVRLVQVSKSMDAQASTPAFRSDVSKIPEHLHALFHKVATGRDFYQRELVFSRHEWDIALADLVEHEIDTGGAGPVKQRPRRVPLAYADEEKNAIEDLLQKWVIWKSTSDAEVGGHRPHLNCWAKAETREMPATLDR</sequence>
<accession>A0ABY7GBQ4</accession>